<dbReference type="GO" id="GO:0000160">
    <property type="term" value="P:phosphorelay signal transduction system"/>
    <property type="evidence" value="ECO:0007669"/>
    <property type="project" value="InterPro"/>
</dbReference>
<dbReference type="InterPro" id="IPR008207">
    <property type="entry name" value="Sig_transdc_His_kin_Hpt_dom"/>
</dbReference>
<sequence>MNNANSCSPNAESIDFDALLARCMGRSDLMERILKSFHKSASHEIETLMIAIETSNLAAVQSGSHKLKGTALTASANKLAQLANELYSTANSDMTFEFPDLSAQLTQEFESIEKLLAMREMGAV</sequence>
<feature type="modified residue" description="Phosphohistidine" evidence="1">
    <location>
        <position position="65"/>
    </location>
</feature>
<dbReference type="SUPFAM" id="SSF47226">
    <property type="entry name" value="Histidine-containing phosphotransfer domain, HPT domain"/>
    <property type="match status" value="1"/>
</dbReference>
<proteinExistence type="predicted"/>
<gene>
    <name evidence="3" type="ORF">Q31a_33650</name>
</gene>
<evidence type="ECO:0000313" key="3">
    <source>
        <dbReference type="EMBL" id="QDV25043.1"/>
    </source>
</evidence>
<evidence type="ECO:0000259" key="2">
    <source>
        <dbReference type="PROSITE" id="PS50894"/>
    </source>
</evidence>
<accession>A0A518G8Z0</accession>
<evidence type="ECO:0000313" key="4">
    <source>
        <dbReference type="Proteomes" id="UP000318017"/>
    </source>
</evidence>
<dbReference type="InterPro" id="IPR036641">
    <property type="entry name" value="HPT_dom_sf"/>
</dbReference>
<reference evidence="3 4" key="1">
    <citation type="submission" date="2019-02" db="EMBL/GenBank/DDBJ databases">
        <title>Deep-cultivation of Planctomycetes and their phenomic and genomic characterization uncovers novel biology.</title>
        <authorList>
            <person name="Wiegand S."/>
            <person name="Jogler M."/>
            <person name="Boedeker C."/>
            <person name="Pinto D."/>
            <person name="Vollmers J."/>
            <person name="Rivas-Marin E."/>
            <person name="Kohn T."/>
            <person name="Peeters S.H."/>
            <person name="Heuer A."/>
            <person name="Rast P."/>
            <person name="Oberbeckmann S."/>
            <person name="Bunk B."/>
            <person name="Jeske O."/>
            <person name="Meyerdierks A."/>
            <person name="Storesund J.E."/>
            <person name="Kallscheuer N."/>
            <person name="Luecker S."/>
            <person name="Lage O.M."/>
            <person name="Pohl T."/>
            <person name="Merkel B.J."/>
            <person name="Hornburger P."/>
            <person name="Mueller R.-W."/>
            <person name="Bruemmer F."/>
            <person name="Labrenz M."/>
            <person name="Spormann A.M."/>
            <person name="Op den Camp H."/>
            <person name="Overmann J."/>
            <person name="Amann R."/>
            <person name="Jetten M.S.M."/>
            <person name="Mascher T."/>
            <person name="Medema M.H."/>
            <person name="Devos D.P."/>
            <person name="Kaster A.-K."/>
            <person name="Ovreas L."/>
            <person name="Rohde M."/>
            <person name="Galperin M.Y."/>
            <person name="Jogler C."/>
        </authorList>
    </citation>
    <scope>NUCLEOTIDE SEQUENCE [LARGE SCALE GENOMIC DNA]</scope>
    <source>
        <strain evidence="3 4">Q31a</strain>
    </source>
</reference>
<feature type="domain" description="HPt" evidence="2">
    <location>
        <begin position="26"/>
        <end position="119"/>
    </location>
</feature>
<dbReference type="RefSeq" id="WP_145079593.1">
    <property type="nucleotide sequence ID" value="NZ_CP036298.1"/>
</dbReference>
<protein>
    <submittedName>
        <fullName evidence="3">Hpt domain protein</fullName>
    </submittedName>
</protein>
<dbReference type="Gene3D" id="1.20.120.160">
    <property type="entry name" value="HPT domain"/>
    <property type="match status" value="1"/>
</dbReference>
<keyword evidence="1" id="KW-0597">Phosphoprotein</keyword>
<dbReference type="Proteomes" id="UP000318017">
    <property type="component" value="Chromosome"/>
</dbReference>
<dbReference type="GO" id="GO:0004672">
    <property type="term" value="F:protein kinase activity"/>
    <property type="evidence" value="ECO:0007669"/>
    <property type="project" value="UniProtKB-ARBA"/>
</dbReference>
<dbReference type="EMBL" id="CP036298">
    <property type="protein sequence ID" value="QDV25043.1"/>
    <property type="molecule type" value="Genomic_DNA"/>
</dbReference>
<keyword evidence="4" id="KW-1185">Reference proteome</keyword>
<dbReference type="KEGG" id="ahel:Q31a_33650"/>
<dbReference type="AlphaFoldDB" id="A0A518G8Z0"/>
<name>A0A518G8Z0_9BACT</name>
<dbReference type="PROSITE" id="PS50894">
    <property type="entry name" value="HPT"/>
    <property type="match status" value="1"/>
</dbReference>
<evidence type="ECO:0000256" key="1">
    <source>
        <dbReference type="PROSITE-ProRule" id="PRU00110"/>
    </source>
</evidence>
<dbReference type="Pfam" id="PF01627">
    <property type="entry name" value="Hpt"/>
    <property type="match status" value="1"/>
</dbReference>
<organism evidence="3 4">
    <name type="scientific">Aureliella helgolandensis</name>
    <dbReference type="NCBI Taxonomy" id="2527968"/>
    <lineage>
        <taxon>Bacteria</taxon>
        <taxon>Pseudomonadati</taxon>
        <taxon>Planctomycetota</taxon>
        <taxon>Planctomycetia</taxon>
        <taxon>Pirellulales</taxon>
        <taxon>Pirellulaceae</taxon>
        <taxon>Aureliella</taxon>
    </lineage>
</organism>
<dbReference type="OrthoDB" id="282064at2"/>